<reference evidence="2 3" key="1">
    <citation type="submission" date="2024-09" db="EMBL/GenBank/DDBJ databases">
        <title>Rethinking Asexuality: The Enigmatic Case of Functional Sexual Genes in Lepraria (Stereocaulaceae).</title>
        <authorList>
            <person name="Doellman M."/>
            <person name="Sun Y."/>
            <person name="Barcenas-Pena A."/>
            <person name="Lumbsch H.T."/>
            <person name="Grewe F."/>
        </authorList>
    </citation>
    <scope>NUCLEOTIDE SEQUENCE [LARGE SCALE GENOMIC DNA]</scope>
    <source>
        <strain evidence="2 3">Mercado 3170</strain>
    </source>
</reference>
<protein>
    <submittedName>
        <fullName evidence="2">Uncharacterized protein</fullName>
    </submittedName>
</protein>
<accession>A0ABR4AJU8</accession>
<dbReference type="EMBL" id="JBEFKJ010000004">
    <property type="protein sequence ID" value="KAL2046049.1"/>
    <property type="molecule type" value="Genomic_DNA"/>
</dbReference>
<proteinExistence type="predicted"/>
<organism evidence="2 3">
    <name type="scientific">Stereocaulon virgatum</name>
    <dbReference type="NCBI Taxonomy" id="373712"/>
    <lineage>
        <taxon>Eukaryota</taxon>
        <taxon>Fungi</taxon>
        <taxon>Dikarya</taxon>
        <taxon>Ascomycota</taxon>
        <taxon>Pezizomycotina</taxon>
        <taxon>Lecanoromycetes</taxon>
        <taxon>OSLEUM clade</taxon>
        <taxon>Lecanoromycetidae</taxon>
        <taxon>Lecanorales</taxon>
        <taxon>Lecanorineae</taxon>
        <taxon>Stereocaulaceae</taxon>
        <taxon>Stereocaulon</taxon>
    </lineage>
</organism>
<name>A0ABR4AJU8_9LECA</name>
<dbReference type="Proteomes" id="UP001590950">
    <property type="component" value="Unassembled WGS sequence"/>
</dbReference>
<gene>
    <name evidence="2" type="ORF">N7G274_001496</name>
</gene>
<sequence>MYNSLGIWPGCYEVCSLSSHILAVTLRTHRNHHGNCEGTCSCINPFAYVEFLDYLLNLPQKHDQNLGHFGQHSSTYSSTHDSNTLSNGTESFPSPYRQQNRLFRSATATTQMATNWPFQTLGLRNFIIVTFTLTTLSHRRTINGPPS</sequence>
<feature type="region of interest" description="Disordered" evidence="1">
    <location>
        <begin position="69"/>
        <end position="96"/>
    </location>
</feature>
<keyword evidence="3" id="KW-1185">Reference proteome</keyword>
<feature type="compositionally biased region" description="Polar residues" evidence="1">
    <location>
        <begin position="71"/>
        <end position="96"/>
    </location>
</feature>
<evidence type="ECO:0000313" key="2">
    <source>
        <dbReference type="EMBL" id="KAL2046049.1"/>
    </source>
</evidence>
<evidence type="ECO:0000313" key="3">
    <source>
        <dbReference type="Proteomes" id="UP001590950"/>
    </source>
</evidence>
<evidence type="ECO:0000256" key="1">
    <source>
        <dbReference type="SAM" id="MobiDB-lite"/>
    </source>
</evidence>
<comment type="caution">
    <text evidence="2">The sequence shown here is derived from an EMBL/GenBank/DDBJ whole genome shotgun (WGS) entry which is preliminary data.</text>
</comment>